<dbReference type="Proteomes" id="UP000219435">
    <property type="component" value="Unassembled WGS sequence"/>
</dbReference>
<dbReference type="EMBL" id="OBQI01000001">
    <property type="protein sequence ID" value="SOC47721.1"/>
    <property type="molecule type" value="Genomic_DNA"/>
</dbReference>
<dbReference type="Pfam" id="PF04892">
    <property type="entry name" value="VanZ"/>
    <property type="match status" value="1"/>
</dbReference>
<protein>
    <submittedName>
        <fullName evidence="3">VanZ like family protein</fullName>
    </submittedName>
</protein>
<evidence type="ECO:0000259" key="2">
    <source>
        <dbReference type="Pfam" id="PF04892"/>
    </source>
</evidence>
<evidence type="ECO:0000313" key="4">
    <source>
        <dbReference type="Proteomes" id="UP000219435"/>
    </source>
</evidence>
<evidence type="ECO:0000313" key="3">
    <source>
        <dbReference type="EMBL" id="SOC47721.1"/>
    </source>
</evidence>
<keyword evidence="4" id="KW-1185">Reference proteome</keyword>
<feature type="transmembrane region" description="Helical" evidence="1">
    <location>
        <begin position="50"/>
        <end position="67"/>
    </location>
</feature>
<dbReference type="NCBIfam" id="NF037970">
    <property type="entry name" value="vanZ_1"/>
    <property type="match status" value="1"/>
</dbReference>
<name>A0A285V5E7_9ACTN</name>
<keyword evidence="1" id="KW-0812">Transmembrane</keyword>
<keyword evidence="1" id="KW-0472">Membrane</keyword>
<feature type="domain" description="VanZ-like" evidence="2">
    <location>
        <begin position="48"/>
        <end position="120"/>
    </location>
</feature>
<gene>
    <name evidence="3" type="ORF">SAMN05660748_0982</name>
</gene>
<reference evidence="4" key="1">
    <citation type="submission" date="2017-08" db="EMBL/GenBank/DDBJ databases">
        <authorList>
            <person name="Varghese N."/>
            <person name="Submissions S."/>
        </authorList>
    </citation>
    <scope>NUCLEOTIDE SEQUENCE [LARGE SCALE GENOMIC DNA]</scope>
    <source>
        <strain evidence="4">DSM 4725</strain>
    </source>
</reference>
<dbReference type="RefSeq" id="WP_097193815.1">
    <property type="nucleotide sequence ID" value="NZ_OBQI01000001.1"/>
</dbReference>
<feature type="transmembrane region" description="Helical" evidence="1">
    <location>
        <begin position="104"/>
        <end position="121"/>
    </location>
</feature>
<feature type="transmembrane region" description="Helical" evidence="1">
    <location>
        <begin position="74"/>
        <end position="92"/>
    </location>
</feature>
<dbReference type="AlphaFoldDB" id="A0A285V5E7"/>
<proteinExistence type="predicted"/>
<evidence type="ECO:0000256" key="1">
    <source>
        <dbReference type="SAM" id="Phobius"/>
    </source>
</evidence>
<accession>A0A285V5E7</accession>
<dbReference type="OrthoDB" id="3787741at2"/>
<keyword evidence="1" id="KW-1133">Transmembrane helix</keyword>
<sequence>MNRPWLTAGAVVVALGVAALTIGPSPGEVLFTLARSVPGLDELSVPTVEMWANILLFVPVALLLAAAAPRLSGVLVWLICTAASAGVETVQLVLPGRESTVRDIVHNSAGAALGVLLHTLVSRWRSRSPR</sequence>
<dbReference type="InterPro" id="IPR006976">
    <property type="entry name" value="VanZ-like"/>
</dbReference>
<organism evidence="3 4">
    <name type="scientific">Blastococcus aggregatus</name>
    <dbReference type="NCBI Taxonomy" id="38502"/>
    <lineage>
        <taxon>Bacteria</taxon>
        <taxon>Bacillati</taxon>
        <taxon>Actinomycetota</taxon>
        <taxon>Actinomycetes</taxon>
        <taxon>Geodermatophilales</taxon>
        <taxon>Geodermatophilaceae</taxon>
        <taxon>Blastococcus</taxon>
    </lineage>
</organism>